<organism evidence="1">
    <name type="scientific">Candidatus Kentrum sp. TC</name>
    <dbReference type="NCBI Taxonomy" id="2126339"/>
    <lineage>
        <taxon>Bacteria</taxon>
        <taxon>Pseudomonadati</taxon>
        <taxon>Pseudomonadota</taxon>
        <taxon>Gammaproteobacteria</taxon>
        <taxon>Candidatus Kentrum</taxon>
    </lineage>
</organism>
<dbReference type="AlphaFoldDB" id="A0A450Z520"/>
<name>A0A450Z520_9GAMM</name>
<gene>
    <name evidence="1" type="ORF">BECKTC1821D_GA0114238_10637</name>
</gene>
<proteinExistence type="predicted"/>
<evidence type="ECO:0000313" key="1">
    <source>
        <dbReference type="EMBL" id="VFK48768.1"/>
    </source>
</evidence>
<dbReference type="EMBL" id="CAADFS010000063">
    <property type="protein sequence ID" value="VFK48768.1"/>
    <property type="molecule type" value="Genomic_DNA"/>
</dbReference>
<sequence>MAKALKSGAPLAFTLIHCDTVFVCRSTGSMPRKWLFQDETGIAAIVADDLARLRESGMKPTQGDTRCIIFGHLTRMGIPDNPYPIRFGSSPRPSMHWVSRSGY</sequence>
<protein>
    <submittedName>
        <fullName evidence="1">Uncharacterized protein</fullName>
    </submittedName>
</protein>
<reference evidence="1" key="1">
    <citation type="submission" date="2019-02" db="EMBL/GenBank/DDBJ databases">
        <authorList>
            <person name="Gruber-Vodicka R. H."/>
            <person name="Seah K. B. B."/>
        </authorList>
    </citation>
    <scope>NUCLEOTIDE SEQUENCE</scope>
    <source>
        <strain evidence="1">BECK_BZ123</strain>
    </source>
</reference>
<accession>A0A450Z520</accession>